<dbReference type="AlphaFoldDB" id="A0A127M0Y3"/>
<evidence type="ECO:0000256" key="1">
    <source>
        <dbReference type="ARBA" id="ARBA00022723"/>
    </source>
</evidence>
<keyword evidence="2" id="KW-0863">Zinc-finger</keyword>
<dbReference type="KEGG" id="zal:AZF00_00620"/>
<gene>
    <name evidence="5" type="ORF">AZF00_00620</name>
</gene>
<organism evidence="5 6">
    <name type="scientific">Zhongshania aliphaticivorans</name>
    <dbReference type="NCBI Taxonomy" id="1470434"/>
    <lineage>
        <taxon>Bacteria</taxon>
        <taxon>Pseudomonadati</taxon>
        <taxon>Pseudomonadota</taxon>
        <taxon>Gammaproteobacteria</taxon>
        <taxon>Cellvibrionales</taxon>
        <taxon>Spongiibacteraceae</taxon>
        <taxon>Zhongshania</taxon>
    </lineage>
</organism>
<proteinExistence type="predicted"/>
<evidence type="ECO:0000256" key="2">
    <source>
        <dbReference type="ARBA" id="ARBA00022771"/>
    </source>
</evidence>
<dbReference type="PROSITE" id="PS01358">
    <property type="entry name" value="ZF_RANBP2_1"/>
    <property type="match status" value="1"/>
</dbReference>
<dbReference type="InterPro" id="IPR001876">
    <property type="entry name" value="Znf_RanBP2"/>
</dbReference>
<reference evidence="5 6" key="1">
    <citation type="submission" date="2015-12" db="EMBL/GenBank/DDBJ databases">
        <authorList>
            <person name="Shamseldin A."/>
            <person name="Moawad H."/>
            <person name="Abd El-Rahim W.M."/>
            <person name="Sadowsky M.J."/>
        </authorList>
    </citation>
    <scope>NUCLEOTIDE SEQUENCE [LARGE SCALE GENOMIC DNA]</scope>
    <source>
        <strain evidence="5 6">SM2</strain>
    </source>
</reference>
<evidence type="ECO:0000259" key="4">
    <source>
        <dbReference type="PROSITE" id="PS50199"/>
    </source>
</evidence>
<dbReference type="Proteomes" id="UP000074119">
    <property type="component" value="Chromosome"/>
</dbReference>
<feature type="domain" description="RanBP2-type" evidence="4">
    <location>
        <begin position="73"/>
        <end position="103"/>
    </location>
</feature>
<sequence>MLASVKKIFTDPNLSLVANAANVLAVAGLTTELRNAYAGGASGGLAFTDVWPELWVATYSVAAAEALLADLSKDDDREWQCPRCKEHNGVSFKLCWQCGSPQS</sequence>
<dbReference type="STRING" id="1470434.AZF00_00620"/>
<protein>
    <recommendedName>
        <fullName evidence="4">RanBP2-type domain-containing protein</fullName>
    </recommendedName>
</protein>
<accession>A0A127M0Y3</accession>
<dbReference type="GO" id="GO:0008270">
    <property type="term" value="F:zinc ion binding"/>
    <property type="evidence" value="ECO:0007669"/>
    <property type="project" value="UniProtKB-KW"/>
</dbReference>
<evidence type="ECO:0000313" key="6">
    <source>
        <dbReference type="Proteomes" id="UP000074119"/>
    </source>
</evidence>
<keyword evidence="3" id="KW-0862">Zinc</keyword>
<dbReference type="EMBL" id="CP014544">
    <property type="protein sequence ID" value="AMO66892.1"/>
    <property type="molecule type" value="Genomic_DNA"/>
</dbReference>
<evidence type="ECO:0000313" key="5">
    <source>
        <dbReference type="EMBL" id="AMO66892.1"/>
    </source>
</evidence>
<name>A0A127M0Y3_9GAMM</name>
<keyword evidence="1" id="KW-0479">Metal-binding</keyword>
<dbReference type="PROSITE" id="PS50199">
    <property type="entry name" value="ZF_RANBP2_2"/>
    <property type="match status" value="1"/>
</dbReference>
<evidence type="ECO:0000256" key="3">
    <source>
        <dbReference type="ARBA" id="ARBA00022833"/>
    </source>
</evidence>